<keyword evidence="2" id="KW-0159">Chromosome partition</keyword>
<keyword evidence="8" id="KW-1185">Reference proteome</keyword>
<organism evidence="7 8">
    <name type="scientific">Vineibacter terrae</name>
    <dbReference type="NCBI Taxonomy" id="2586908"/>
    <lineage>
        <taxon>Bacteria</taxon>
        <taxon>Pseudomonadati</taxon>
        <taxon>Pseudomonadota</taxon>
        <taxon>Alphaproteobacteria</taxon>
        <taxon>Hyphomicrobiales</taxon>
        <taxon>Vineibacter</taxon>
    </lineage>
</organism>
<dbReference type="InterPro" id="IPR041468">
    <property type="entry name" value="HTH_ParB/Spo0J"/>
</dbReference>
<comment type="similarity">
    <text evidence="1">Belongs to the ParB family.</text>
</comment>
<feature type="compositionally biased region" description="Basic residues" evidence="5">
    <location>
        <begin position="1"/>
        <end position="10"/>
    </location>
</feature>
<dbReference type="FunFam" id="3.90.1530.30:FF:000001">
    <property type="entry name" value="Chromosome partitioning protein ParB"/>
    <property type="match status" value="1"/>
</dbReference>
<dbReference type="InterPro" id="IPR004437">
    <property type="entry name" value="ParB/RepB/Spo0J"/>
</dbReference>
<evidence type="ECO:0000313" key="8">
    <source>
        <dbReference type="Proteomes" id="UP000321638"/>
    </source>
</evidence>
<gene>
    <name evidence="7" type="ORF">FHP25_22665</name>
</gene>
<dbReference type="Pfam" id="PF17762">
    <property type="entry name" value="HTH_ParB"/>
    <property type="match status" value="1"/>
</dbReference>
<dbReference type="GO" id="GO:0005694">
    <property type="term" value="C:chromosome"/>
    <property type="evidence" value="ECO:0007669"/>
    <property type="project" value="TreeGrafter"/>
</dbReference>
<dbReference type="Pfam" id="PF02195">
    <property type="entry name" value="ParB_N"/>
    <property type="match status" value="1"/>
</dbReference>
<proteinExistence type="inferred from homology"/>
<feature type="compositionally biased region" description="Low complexity" evidence="5">
    <location>
        <begin position="263"/>
        <end position="294"/>
    </location>
</feature>
<comment type="caution">
    <text evidence="7">The sequence shown here is derived from an EMBL/GenBank/DDBJ whole genome shotgun (WGS) entry which is preliminary data.</text>
</comment>
<dbReference type="SUPFAM" id="SSF110849">
    <property type="entry name" value="ParB/Sulfiredoxin"/>
    <property type="match status" value="1"/>
</dbReference>
<dbReference type="EMBL" id="VDUZ01000028">
    <property type="protein sequence ID" value="TXL73003.1"/>
    <property type="molecule type" value="Genomic_DNA"/>
</dbReference>
<dbReference type="Gene3D" id="1.10.10.2830">
    <property type="match status" value="1"/>
</dbReference>
<feature type="compositionally biased region" description="Low complexity" evidence="5">
    <location>
        <begin position="31"/>
        <end position="42"/>
    </location>
</feature>
<keyword evidence="3" id="KW-0238">DNA-binding</keyword>
<dbReference type="CDD" id="cd16393">
    <property type="entry name" value="SPO0J_N"/>
    <property type="match status" value="1"/>
</dbReference>
<name>A0A5C8PGP3_9HYPH</name>
<feature type="domain" description="ParB-like N-terminal" evidence="6">
    <location>
        <begin position="58"/>
        <end position="150"/>
    </location>
</feature>
<dbReference type="PANTHER" id="PTHR33375:SF1">
    <property type="entry name" value="CHROMOSOME-PARTITIONING PROTEIN PARB-RELATED"/>
    <property type="match status" value="1"/>
</dbReference>
<feature type="region of interest" description="Disordered" evidence="5">
    <location>
        <begin position="1"/>
        <end position="56"/>
    </location>
</feature>
<dbReference type="NCBIfam" id="TIGR00180">
    <property type="entry name" value="parB_part"/>
    <property type="match status" value="1"/>
</dbReference>
<dbReference type="Gene3D" id="3.90.1530.30">
    <property type="match status" value="1"/>
</dbReference>
<dbReference type="SMART" id="SM00470">
    <property type="entry name" value="ParB"/>
    <property type="match status" value="1"/>
</dbReference>
<evidence type="ECO:0000256" key="1">
    <source>
        <dbReference type="ARBA" id="ARBA00006295"/>
    </source>
</evidence>
<dbReference type="Proteomes" id="UP000321638">
    <property type="component" value="Unassembled WGS sequence"/>
</dbReference>
<evidence type="ECO:0000313" key="7">
    <source>
        <dbReference type="EMBL" id="TXL73003.1"/>
    </source>
</evidence>
<evidence type="ECO:0000256" key="5">
    <source>
        <dbReference type="SAM" id="MobiDB-lite"/>
    </source>
</evidence>
<evidence type="ECO:0000256" key="3">
    <source>
        <dbReference type="ARBA" id="ARBA00023125"/>
    </source>
</evidence>
<evidence type="ECO:0000256" key="2">
    <source>
        <dbReference type="ARBA" id="ARBA00022829"/>
    </source>
</evidence>
<dbReference type="InterPro" id="IPR003115">
    <property type="entry name" value="ParB_N"/>
</dbReference>
<feature type="region of interest" description="Disordered" evidence="5">
    <location>
        <begin position="250"/>
        <end position="300"/>
    </location>
</feature>
<dbReference type="RefSeq" id="WP_147849259.1">
    <property type="nucleotide sequence ID" value="NZ_VDUZ01000028.1"/>
</dbReference>
<accession>A0A5C8PGP3</accession>
<evidence type="ECO:0000259" key="6">
    <source>
        <dbReference type="SMART" id="SM00470"/>
    </source>
</evidence>
<dbReference type="InterPro" id="IPR050336">
    <property type="entry name" value="Chromosome_partition/occlusion"/>
</dbReference>
<dbReference type="FunFam" id="1.10.10.2830:FF:000001">
    <property type="entry name" value="Chromosome partitioning protein ParB"/>
    <property type="match status" value="1"/>
</dbReference>
<protein>
    <submittedName>
        <fullName evidence="7">ParB/RepB/Spo0J family partition protein</fullName>
    </submittedName>
</protein>
<reference evidence="7 8" key="1">
    <citation type="submission" date="2019-06" db="EMBL/GenBank/DDBJ databases">
        <title>New taxonomy in bacterial strain CC-CFT640, isolated from vineyard.</title>
        <authorList>
            <person name="Lin S.-Y."/>
            <person name="Tsai C.-F."/>
            <person name="Young C.-C."/>
        </authorList>
    </citation>
    <scope>NUCLEOTIDE SEQUENCE [LARGE SCALE GENOMIC DNA]</scope>
    <source>
        <strain evidence="7 8">CC-CFT640</strain>
    </source>
</reference>
<comment type="function">
    <text evidence="4">Involved in chromosome partition. Localize to both poles of the predivisional cell following completion of DNA replication. Binds to the DNA origin of replication.</text>
</comment>
<dbReference type="GO" id="GO:0003677">
    <property type="term" value="F:DNA binding"/>
    <property type="evidence" value="ECO:0007669"/>
    <property type="project" value="UniProtKB-KW"/>
</dbReference>
<dbReference type="InterPro" id="IPR036086">
    <property type="entry name" value="ParB/Sulfiredoxin_sf"/>
</dbReference>
<dbReference type="OrthoDB" id="9802051at2"/>
<sequence>MTKEPKHRGLGRGLAALLGDDVQAAPPPGASPASAPAAGTPAPASPPAAPVATSAGTTTVPITWLKASRYQPRTVFDPAHITQLADSIRAHGLVQPLLVRPVTDAPNRYEIVAGERRWRAAQQAQLHDVPVVVRALDDREVLEIALIENVQRADLTPIEEARAYRRLVDEFSHTQEQLAATIGKSRAHVANLLRLLDLPAPVQAHVEQGRLDMGHARALIGTPDPVFLADYVINKKLTARRAEQLAADAKEARKSGWDGRGLPPAWAEPAAGDAAGTPRAGKAPAAEAMPNAKAKTAETRGLERSIEEALGLKVSIDVTGPREEARLTIWMDNFDQMDDVVERLTRRR</sequence>
<dbReference type="AlphaFoldDB" id="A0A5C8PGP3"/>
<evidence type="ECO:0000256" key="4">
    <source>
        <dbReference type="ARBA" id="ARBA00025472"/>
    </source>
</evidence>
<dbReference type="PANTHER" id="PTHR33375">
    <property type="entry name" value="CHROMOSOME-PARTITIONING PROTEIN PARB-RELATED"/>
    <property type="match status" value="1"/>
</dbReference>
<dbReference type="GO" id="GO:0007059">
    <property type="term" value="P:chromosome segregation"/>
    <property type="evidence" value="ECO:0007669"/>
    <property type="project" value="UniProtKB-KW"/>
</dbReference>